<evidence type="ECO:0000313" key="2">
    <source>
        <dbReference type="Proteomes" id="UP000298159"/>
    </source>
</evidence>
<sequence length="163" mass="18470">MLITRTDRTVSITVYARTPVAPATAFAVIAPIDLSEVFKADRFFPGVSHIEGQHDTWDRAGVAREPHFTDGSHVTERLTEYTAPHGFAYELTGFTNVLDGLAQGVRGEFSFLPDGTGTNIRWTYEFLPRRGRGWVLRGPFKPLWQRYMQRALDLMVDAAEMHR</sequence>
<name>A0A4Z1CZW3_9ACTN</name>
<dbReference type="Proteomes" id="UP000298159">
    <property type="component" value="Unassembled WGS sequence"/>
</dbReference>
<evidence type="ECO:0000313" key="1">
    <source>
        <dbReference type="EMBL" id="TGN74799.1"/>
    </source>
</evidence>
<reference evidence="1 2" key="1">
    <citation type="submission" date="2019-04" db="EMBL/GenBank/DDBJ databases">
        <title>Streptomyces sp. nov. Bv016 isolated from bark of Buahinia variegata.</title>
        <authorList>
            <person name="Kanchanasin P."/>
            <person name="Tanasupawat S."/>
            <person name="Yuki M."/>
            <person name="Kudo T."/>
        </authorList>
    </citation>
    <scope>NUCLEOTIDE SEQUENCE [LARGE SCALE GENOMIC DNA]</scope>
    <source>
        <strain evidence="1 2">Bv016</strain>
    </source>
</reference>
<dbReference type="AlphaFoldDB" id="A0A4Z1CZW3"/>
<organism evidence="1 2">
    <name type="scientific">Streptomyces bauhiniae</name>
    <dbReference type="NCBI Taxonomy" id="2340725"/>
    <lineage>
        <taxon>Bacteria</taxon>
        <taxon>Bacillati</taxon>
        <taxon>Actinomycetota</taxon>
        <taxon>Actinomycetes</taxon>
        <taxon>Kitasatosporales</taxon>
        <taxon>Streptomycetaceae</taxon>
        <taxon>Streptomyces</taxon>
    </lineage>
</organism>
<dbReference type="SUPFAM" id="SSF55961">
    <property type="entry name" value="Bet v1-like"/>
    <property type="match status" value="1"/>
</dbReference>
<dbReference type="Pfam" id="PF10604">
    <property type="entry name" value="Polyketide_cyc2"/>
    <property type="match status" value="1"/>
</dbReference>
<keyword evidence="2" id="KW-1185">Reference proteome</keyword>
<dbReference type="EMBL" id="SRRT01000006">
    <property type="protein sequence ID" value="TGN74799.1"/>
    <property type="molecule type" value="Genomic_DNA"/>
</dbReference>
<dbReference type="InterPro" id="IPR019587">
    <property type="entry name" value="Polyketide_cyclase/dehydratase"/>
</dbReference>
<dbReference type="Gene3D" id="3.30.530.20">
    <property type="match status" value="1"/>
</dbReference>
<dbReference type="GeneID" id="95450210"/>
<gene>
    <name evidence="1" type="ORF">E5083_21735</name>
</gene>
<dbReference type="InterPro" id="IPR023393">
    <property type="entry name" value="START-like_dom_sf"/>
</dbReference>
<proteinExistence type="predicted"/>
<dbReference type="RefSeq" id="WP_135787364.1">
    <property type="nucleotide sequence ID" value="NZ_SRRT01000006.1"/>
</dbReference>
<protein>
    <submittedName>
        <fullName evidence="1">SRPBCC family protein</fullName>
    </submittedName>
</protein>
<accession>A0A4Z1CZW3</accession>
<comment type="caution">
    <text evidence="1">The sequence shown here is derived from an EMBL/GenBank/DDBJ whole genome shotgun (WGS) entry which is preliminary data.</text>
</comment>